<dbReference type="PANTHER" id="PTHR30537:SF5">
    <property type="entry name" value="HTH-TYPE TRANSCRIPTIONAL ACTIVATOR TTDR-RELATED"/>
    <property type="match status" value="1"/>
</dbReference>
<dbReference type="GO" id="GO:0003677">
    <property type="term" value="F:DNA binding"/>
    <property type="evidence" value="ECO:0007669"/>
    <property type="project" value="UniProtKB-KW"/>
</dbReference>
<proteinExistence type="inferred from homology"/>
<dbReference type="InterPro" id="IPR000847">
    <property type="entry name" value="LysR_HTH_N"/>
</dbReference>
<evidence type="ECO:0000256" key="3">
    <source>
        <dbReference type="ARBA" id="ARBA00023125"/>
    </source>
</evidence>
<dbReference type="InterPro" id="IPR036390">
    <property type="entry name" value="WH_DNA-bd_sf"/>
</dbReference>
<evidence type="ECO:0000256" key="2">
    <source>
        <dbReference type="ARBA" id="ARBA00023015"/>
    </source>
</evidence>
<dbReference type="PANTHER" id="PTHR30537">
    <property type="entry name" value="HTH-TYPE TRANSCRIPTIONAL REGULATOR"/>
    <property type="match status" value="1"/>
</dbReference>
<protein>
    <submittedName>
        <fullName evidence="7">LysR family transcriptional regulator</fullName>
    </submittedName>
</protein>
<name>A0A9E7ZWE5_9HYPH</name>
<comment type="similarity">
    <text evidence="1">Belongs to the LysR transcriptional regulatory family.</text>
</comment>
<dbReference type="FunFam" id="1.10.10.10:FF:000001">
    <property type="entry name" value="LysR family transcriptional regulator"/>
    <property type="match status" value="1"/>
</dbReference>
<evidence type="ECO:0000259" key="6">
    <source>
        <dbReference type="PROSITE" id="PS50931"/>
    </source>
</evidence>
<dbReference type="Pfam" id="PF00126">
    <property type="entry name" value="HTH_1"/>
    <property type="match status" value="1"/>
</dbReference>
<accession>A0A9E7ZWE5</accession>
<dbReference type="FunFam" id="3.40.190.290:FF:000001">
    <property type="entry name" value="Transcriptional regulator, LysR family"/>
    <property type="match status" value="1"/>
</dbReference>
<feature type="domain" description="HTH lysR-type" evidence="6">
    <location>
        <begin position="42"/>
        <end position="99"/>
    </location>
</feature>
<dbReference type="Gene3D" id="1.10.10.10">
    <property type="entry name" value="Winged helix-like DNA-binding domain superfamily/Winged helix DNA-binding domain"/>
    <property type="match status" value="1"/>
</dbReference>
<keyword evidence="3" id="KW-0238">DNA-binding</keyword>
<reference evidence="7" key="1">
    <citation type="submission" date="2022-08" db="EMBL/GenBank/DDBJ databases">
        <title>Complete Genome Sequences of 2 Bosea sp. soil isolates.</title>
        <authorList>
            <person name="Alvarez Arevalo M."/>
            <person name="Sterndorff E.B."/>
            <person name="Faurdal D."/>
            <person name="Joergensen T.S."/>
            <person name="Weber T."/>
        </authorList>
    </citation>
    <scope>NUCLEOTIDE SEQUENCE</scope>
    <source>
        <strain evidence="7">NBC_00436</strain>
    </source>
</reference>
<evidence type="ECO:0000256" key="1">
    <source>
        <dbReference type="ARBA" id="ARBA00009437"/>
    </source>
</evidence>
<sequence length="342" mass="38293">MSCLGFRFRLAVPDRSRATRRQPPFSPGLPRRDGGPGGRCMDEMRLIRVFLQVVDSGSISAASRQLNTSVTSVARQVGHLETVMGVRLLNRTTRRQSLTEVGQYLYSKLVTVVREIDEIRREVTSHQETAKGRLRIHLRTTVGNQVIVPALPRFLAQYPEIKLDVTLTDEKADLVALGIDVAVWLGKLEDSTLIARRLSPSRRVLCASPDYLARHGHPQSPADLTNHNCLVYRARNYDNRWRFLKGNERIEIPVSGNLETDSGMVLFESALNGLGLILVQESMAREALARGELVPLLVDHEVSPTETDTALYVVHPGTRRVSPKMRAFIDFLVALFRQSPAL</sequence>
<feature type="region of interest" description="Disordered" evidence="5">
    <location>
        <begin position="17"/>
        <end position="37"/>
    </location>
</feature>
<keyword evidence="2" id="KW-0805">Transcription regulation</keyword>
<dbReference type="Pfam" id="PF03466">
    <property type="entry name" value="LysR_substrate"/>
    <property type="match status" value="1"/>
</dbReference>
<dbReference type="SUPFAM" id="SSF53850">
    <property type="entry name" value="Periplasmic binding protein-like II"/>
    <property type="match status" value="1"/>
</dbReference>
<dbReference type="Gene3D" id="3.40.190.290">
    <property type="match status" value="1"/>
</dbReference>
<dbReference type="EMBL" id="CP102774">
    <property type="protein sequence ID" value="UZF86079.1"/>
    <property type="molecule type" value="Genomic_DNA"/>
</dbReference>
<organism evidence="7">
    <name type="scientific">Bosea sp. NBC_00436</name>
    <dbReference type="NCBI Taxonomy" id="2969620"/>
    <lineage>
        <taxon>Bacteria</taxon>
        <taxon>Pseudomonadati</taxon>
        <taxon>Pseudomonadota</taxon>
        <taxon>Alphaproteobacteria</taxon>
        <taxon>Hyphomicrobiales</taxon>
        <taxon>Boseaceae</taxon>
        <taxon>Bosea</taxon>
    </lineage>
</organism>
<dbReference type="InterPro" id="IPR036388">
    <property type="entry name" value="WH-like_DNA-bd_sf"/>
</dbReference>
<dbReference type="SUPFAM" id="SSF46785">
    <property type="entry name" value="Winged helix' DNA-binding domain"/>
    <property type="match status" value="1"/>
</dbReference>
<dbReference type="AlphaFoldDB" id="A0A9E7ZWE5"/>
<evidence type="ECO:0000256" key="5">
    <source>
        <dbReference type="SAM" id="MobiDB-lite"/>
    </source>
</evidence>
<dbReference type="InterPro" id="IPR058163">
    <property type="entry name" value="LysR-type_TF_proteobact-type"/>
</dbReference>
<keyword evidence="4" id="KW-0804">Transcription</keyword>
<dbReference type="PROSITE" id="PS50931">
    <property type="entry name" value="HTH_LYSR"/>
    <property type="match status" value="1"/>
</dbReference>
<evidence type="ECO:0000256" key="4">
    <source>
        <dbReference type="ARBA" id="ARBA00023163"/>
    </source>
</evidence>
<gene>
    <name evidence="7" type="ORF">NWE54_20045</name>
</gene>
<dbReference type="CDD" id="cd08422">
    <property type="entry name" value="PBP2_CrgA_like"/>
    <property type="match status" value="1"/>
</dbReference>
<dbReference type="GO" id="GO:0003700">
    <property type="term" value="F:DNA-binding transcription factor activity"/>
    <property type="evidence" value="ECO:0007669"/>
    <property type="project" value="InterPro"/>
</dbReference>
<dbReference type="InterPro" id="IPR005119">
    <property type="entry name" value="LysR_subst-bd"/>
</dbReference>
<evidence type="ECO:0000313" key="7">
    <source>
        <dbReference type="EMBL" id="UZF86079.1"/>
    </source>
</evidence>